<reference evidence="3 4" key="1">
    <citation type="submission" date="2019-06" db="EMBL/GenBank/DDBJ databases">
        <title>Taxogenomics and systematics of the genus Pantoea.</title>
        <authorList>
            <person name="Tambong J.T."/>
        </authorList>
    </citation>
    <scope>NUCLEOTIDE SEQUENCE [LARGE SCALE GENOMIC DNA]</scope>
    <source>
        <strain evidence="3 4">LMG 2558</strain>
    </source>
</reference>
<feature type="region of interest" description="Disordered" evidence="1">
    <location>
        <begin position="28"/>
        <end position="57"/>
    </location>
</feature>
<dbReference type="Pfam" id="PF12869">
    <property type="entry name" value="tRNA_anti-like"/>
    <property type="match status" value="1"/>
</dbReference>
<protein>
    <recommendedName>
        <fullName evidence="5">tRNA_anti-like</fullName>
    </recommendedName>
</protein>
<keyword evidence="2" id="KW-0812">Transmembrane</keyword>
<feature type="transmembrane region" description="Helical" evidence="2">
    <location>
        <begin position="7"/>
        <end position="23"/>
    </location>
</feature>
<evidence type="ECO:0000256" key="1">
    <source>
        <dbReference type="SAM" id="MobiDB-lite"/>
    </source>
</evidence>
<keyword evidence="4" id="KW-1185">Reference proteome</keyword>
<accession>A0ABY2ZBQ3</accession>
<name>A0ABY2ZBQ3_9GAMM</name>
<evidence type="ECO:0008006" key="5">
    <source>
        <dbReference type="Google" id="ProtNLM"/>
    </source>
</evidence>
<dbReference type="EMBL" id="VHIZ01000026">
    <property type="protein sequence ID" value="TPV30725.1"/>
    <property type="molecule type" value="Genomic_DNA"/>
</dbReference>
<gene>
    <name evidence="3" type="ORF">FJW00_04580</name>
</gene>
<evidence type="ECO:0000313" key="3">
    <source>
        <dbReference type="EMBL" id="TPV30725.1"/>
    </source>
</evidence>
<keyword evidence="2" id="KW-0472">Membrane</keyword>
<feature type="compositionally biased region" description="Polar residues" evidence="1">
    <location>
        <begin position="28"/>
        <end position="49"/>
    </location>
</feature>
<dbReference type="InterPro" id="IPR024422">
    <property type="entry name" value="Protein_unknown_function_OB"/>
</dbReference>
<organism evidence="3 4">
    <name type="scientific">Pantoea anthophila</name>
    <dbReference type="NCBI Taxonomy" id="470931"/>
    <lineage>
        <taxon>Bacteria</taxon>
        <taxon>Pseudomonadati</taxon>
        <taxon>Pseudomonadota</taxon>
        <taxon>Gammaproteobacteria</taxon>
        <taxon>Enterobacterales</taxon>
        <taxon>Erwiniaceae</taxon>
        <taxon>Pantoea</taxon>
    </lineage>
</organism>
<comment type="caution">
    <text evidence="3">The sequence shown here is derived from an EMBL/GenBank/DDBJ whole genome shotgun (WGS) entry which is preliminary data.</text>
</comment>
<dbReference type="RefSeq" id="WP_140923160.1">
    <property type="nucleotide sequence ID" value="NZ_CP122311.1"/>
</dbReference>
<evidence type="ECO:0000313" key="4">
    <source>
        <dbReference type="Proteomes" id="UP000316142"/>
    </source>
</evidence>
<keyword evidence="2" id="KW-1133">Transmembrane helix</keyword>
<proteinExistence type="predicted"/>
<evidence type="ECO:0000256" key="2">
    <source>
        <dbReference type="SAM" id="Phobius"/>
    </source>
</evidence>
<sequence length="159" mass="17611">MKKILKWILYIFVGLMVIGYFAGKNEDGNTTSSSTESNQPQSVSQNPPAKTSPPQKPIYQTTARKLFNDYEENEVAVDEQLKGKLVAMTGIVQSIDKDFTDSIIISLKTDNEFMPARLEMKDSQKSAAIALKKGKQVVIVCEKMSRIIGAPSGRNCSFN</sequence>
<dbReference type="Proteomes" id="UP000316142">
    <property type="component" value="Unassembled WGS sequence"/>
</dbReference>